<evidence type="ECO:0000256" key="1">
    <source>
        <dbReference type="SAM" id="MobiDB-lite"/>
    </source>
</evidence>
<evidence type="ECO:0000313" key="3">
    <source>
        <dbReference type="Proteomes" id="UP000239899"/>
    </source>
</evidence>
<dbReference type="EMBL" id="LHPG02000003">
    <property type="protein sequence ID" value="PRW59718.1"/>
    <property type="molecule type" value="Genomic_DNA"/>
</dbReference>
<proteinExistence type="predicted"/>
<dbReference type="AlphaFoldDB" id="A0A2P6U084"/>
<sequence>MDAQQATQLAAQAFVAGGPAALTSEICRLLSETLEAGDADPARLAQVTAALESLVRLGQPLEPVIAVARGLCQQRDAAQQHAHQYYTRSQAAEQERKEAQAGWAQEVERLEAAAAKARLEGEAKAQAAWEKEKAALEANVARLTAERNDLRQKLHSTETKLDDSEKNLERVREQRNGLIHELSQLQRMERRPARMGSRRMSSR</sequence>
<keyword evidence="3" id="KW-1185">Reference proteome</keyword>
<comment type="caution">
    <text evidence="2">The sequence shown here is derived from an EMBL/GenBank/DDBJ whole genome shotgun (WGS) entry which is preliminary data.</text>
</comment>
<evidence type="ECO:0000313" key="2">
    <source>
        <dbReference type="EMBL" id="PRW59718.1"/>
    </source>
</evidence>
<reference evidence="2 3" key="1">
    <citation type="journal article" date="2018" name="Plant J.">
        <title>Genome sequences of Chlorella sorokiniana UTEX 1602 and Micractinium conductrix SAG 241.80: implications to maltose excretion by a green alga.</title>
        <authorList>
            <person name="Arriola M.B."/>
            <person name="Velmurugan N."/>
            <person name="Zhang Y."/>
            <person name="Plunkett M.H."/>
            <person name="Hondzo H."/>
            <person name="Barney B.M."/>
        </authorList>
    </citation>
    <scope>NUCLEOTIDE SEQUENCE [LARGE SCALE GENOMIC DNA]</scope>
    <source>
        <strain evidence="3">UTEX 1602</strain>
    </source>
</reference>
<accession>A0A2P6U084</accession>
<organism evidence="2 3">
    <name type="scientific">Chlorella sorokiniana</name>
    <name type="common">Freshwater green alga</name>
    <dbReference type="NCBI Taxonomy" id="3076"/>
    <lineage>
        <taxon>Eukaryota</taxon>
        <taxon>Viridiplantae</taxon>
        <taxon>Chlorophyta</taxon>
        <taxon>core chlorophytes</taxon>
        <taxon>Trebouxiophyceae</taxon>
        <taxon>Chlorellales</taxon>
        <taxon>Chlorellaceae</taxon>
        <taxon>Chlorella clade</taxon>
        <taxon>Chlorella</taxon>
    </lineage>
</organism>
<feature type="region of interest" description="Disordered" evidence="1">
    <location>
        <begin position="175"/>
        <end position="203"/>
    </location>
</feature>
<gene>
    <name evidence="2" type="ORF">C2E21_1520</name>
</gene>
<name>A0A2P6U084_CHLSO</name>
<protein>
    <submittedName>
        <fullName evidence="2">Class 5 myosin</fullName>
    </submittedName>
</protein>
<dbReference type="Proteomes" id="UP000239899">
    <property type="component" value="Unassembled WGS sequence"/>
</dbReference>